<dbReference type="Proteomes" id="UP000015104">
    <property type="component" value="Unassembled WGS sequence"/>
</dbReference>
<name>T1KD24_TETUR</name>
<dbReference type="InterPro" id="IPR012340">
    <property type="entry name" value="NA-bd_OB-fold"/>
</dbReference>
<comment type="similarity">
    <text evidence="2">Belongs to the eukaryotic RPB8 RNA polymerase subunit family.</text>
</comment>
<dbReference type="GO" id="GO:0006351">
    <property type="term" value="P:DNA-templated transcription"/>
    <property type="evidence" value="ECO:0007669"/>
    <property type="project" value="InterPro"/>
</dbReference>
<dbReference type="PIRSF" id="PIRSF000779">
    <property type="entry name" value="RNA_pol_Rpb8"/>
    <property type="match status" value="1"/>
</dbReference>
<dbReference type="GO" id="GO:0005665">
    <property type="term" value="C:RNA polymerase II, core complex"/>
    <property type="evidence" value="ECO:0007669"/>
    <property type="project" value="TreeGrafter"/>
</dbReference>
<evidence type="ECO:0000313" key="6">
    <source>
        <dbReference type="Proteomes" id="UP000015104"/>
    </source>
</evidence>
<dbReference type="Gene3D" id="2.40.50.140">
    <property type="entry name" value="Nucleic acid-binding proteins"/>
    <property type="match status" value="1"/>
</dbReference>
<dbReference type="PANTHER" id="PTHR10917:SF0">
    <property type="entry name" value="DNA-DIRECTED RNA POLYMERASES I, II, AND III SUBUNIT RPABC3"/>
    <property type="match status" value="1"/>
</dbReference>
<dbReference type="GO" id="GO:0005666">
    <property type="term" value="C:RNA polymerase III complex"/>
    <property type="evidence" value="ECO:0007669"/>
    <property type="project" value="TreeGrafter"/>
</dbReference>
<reference evidence="5" key="2">
    <citation type="submission" date="2015-06" db="UniProtKB">
        <authorList>
            <consortium name="EnsemblMetazoa"/>
        </authorList>
    </citation>
    <scope>IDENTIFICATION</scope>
</reference>
<keyword evidence="3" id="KW-0539">Nucleus</keyword>
<dbReference type="InterPro" id="IPR005570">
    <property type="entry name" value="RPABC3"/>
</dbReference>
<dbReference type="AlphaFoldDB" id="T1KD24"/>
<dbReference type="SUPFAM" id="SSF50249">
    <property type="entry name" value="Nucleic acid-binding proteins"/>
    <property type="match status" value="1"/>
</dbReference>
<evidence type="ECO:0000256" key="1">
    <source>
        <dbReference type="ARBA" id="ARBA00004123"/>
    </source>
</evidence>
<dbReference type="EnsemblMetazoa" id="tetur09g01420.1">
    <property type="protein sequence ID" value="tetur09g01420.1"/>
    <property type="gene ID" value="tetur09g01420"/>
</dbReference>
<dbReference type="KEGG" id="tut:107362841"/>
<dbReference type="GO" id="GO:0003899">
    <property type="term" value="F:DNA-directed RNA polymerase activity"/>
    <property type="evidence" value="ECO:0007669"/>
    <property type="project" value="InterPro"/>
</dbReference>
<dbReference type="STRING" id="32264.T1KD24"/>
<dbReference type="HOGENOM" id="CLU_103864_1_1_1"/>
<comment type="function">
    <text evidence="4">DNA-dependent RNA polymerase catalyzes the transcription of DNA into RNA using the four ribonucleoside triphosphates as substrates. Common component of RNA polymerases I, II and III which synthesize ribosomal RNA precursors, mRNA precursors and many functional non-coding RNAs, and small RNAs, such as 5S rRNA and tRNAs, respectively.</text>
</comment>
<dbReference type="OrthoDB" id="10249565at2759"/>
<gene>
    <name evidence="5" type="primary">107362841</name>
</gene>
<evidence type="ECO:0000256" key="3">
    <source>
        <dbReference type="ARBA" id="ARBA00023242"/>
    </source>
</evidence>
<dbReference type="OMA" id="HCEGIET"/>
<reference evidence="6" key="1">
    <citation type="submission" date="2011-08" db="EMBL/GenBank/DDBJ databases">
        <authorList>
            <person name="Rombauts S."/>
        </authorList>
    </citation>
    <scope>NUCLEOTIDE SEQUENCE</scope>
    <source>
        <strain evidence="6">London</strain>
    </source>
</reference>
<evidence type="ECO:0008006" key="7">
    <source>
        <dbReference type="Google" id="ProtNLM"/>
    </source>
</evidence>
<dbReference type="EMBL" id="CAEY01002009">
    <property type="status" value="NOT_ANNOTATED_CDS"/>
    <property type="molecule type" value="Genomic_DNA"/>
</dbReference>
<evidence type="ECO:0000256" key="2">
    <source>
        <dbReference type="ARBA" id="ARBA00008912"/>
    </source>
</evidence>
<dbReference type="GO" id="GO:0005736">
    <property type="term" value="C:RNA polymerase I complex"/>
    <property type="evidence" value="ECO:0007669"/>
    <property type="project" value="TreeGrafter"/>
</dbReference>
<protein>
    <recommendedName>
        <fullName evidence="7">DNA-directed RNA polymerases I, II, and III subunit RPABC3</fullName>
    </recommendedName>
</protein>
<comment type="subcellular location">
    <subcellularLocation>
        <location evidence="1">Nucleus</location>
    </subcellularLocation>
</comment>
<dbReference type="SMART" id="SM00658">
    <property type="entry name" value="RPOL8c"/>
    <property type="match status" value="1"/>
</dbReference>
<dbReference type="Pfam" id="PF03870">
    <property type="entry name" value="RNA_pol_Rpb8"/>
    <property type="match status" value="1"/>
</dbReference>
<evidence type="ECO:0000256" key="4">
    <source>
        <dbReference type="ARBA" id="ARBA00044496"/>
    </source>
</evidence>
<organism evidence="5 6">
    <name type="scientific">Tetranychus urticae</name>
    <name type="common">Two-spotted spider mite</name>
    <dbReference type="NCBI Taxonomy" id="32264"/>
    <lineage>
        <taxon>Eukaryota</taxon>
        <taxon>Metazoa</taxon>
        <taxon>Ecdysozoa</taxon>
        <taxon>Arthropoda</taxon>
        <taxon>Chelicerata</taxon>
        <taxon>Arachnida</taxon>
        <taxon>Acari</taxon>
        <taxon>Acariformes</taxon>
        <taxon>Trombidiformes</taxon>
        <taxon>Prostigmata</taxon>
        <taxon>Eleutherengona</taxon>
        <taxon>Raphignathae</taxon>
        <taxon>Tetranychoidea</taxon>
        <taxon>Tetranychidae</taxon>
        <taxon>Tetranychus</taxon>
    </lineage>
</organism>
<keyword evidence="6" id="KW-1185">Reference proteome</keyword>
<evidence type="ECO:0000313" key="5">
    <source>
        <dbReference type="EnsemblMetazoa" id="tetur09g01420.1"/>
    </source>
</evidence>
<dbReference type="eggNOG" id="KOG3400">
    <property type="taxonomic scope" value="Eukaryota"/>
</dbReference>
<sequence>MDNNVFFKEVFDVLDVNCDTSVAENVNRIHCEGIETQTDLLLDLYSPVFNVKKGEKINVLLVKEIQSGKRKLENDDSDMEVYDANGQSSTVDPLDTSSILNEYSKFKYIMHGKIYKIENKMISTNEPIIAVYASFGGLLFRLQTSLENHSDWHIDRNLYLLIRREKKKSSE</sequence>
<dbReference type="PANTHER" id="PTHR10917">
    <property type="entry name" value="DNA-DIRECTED RNA POLYMERASES I, II, AND III SUBUNIT RPABC3"/>
    <property type="match status" value="1"/>
</dbReference>
<accession>T1KD24</accession>
<proteinExistence type="inferred from homology"/>